<comment type="caution">
    <text evidence="2">The sequence shown here is derived from an EMBL/GenBank/DDBJ whole genome shotgun (WGS) entry which is preliminary data.</text>
</comment>
<reference evidence="2 3" key="1">
    <citation type="submission" date="2017-12" db="EMBL/GenBank/DDBJ databases">
        <title>Comparative genomics of Botrytis spp.</title>
        <authorList>
            <person name="Valero-Jimenez C.A."/>
            <person name="Tapia P."/>
            <person name="Veloso J."/>
            <person name="Silva-Moreno E."/>
            <person name="Staats M."/>
            <person name="Valdes J.H."/>
            <person name="Van Kan J.A.L."/>
        </authorList>
    </citation>
    <scope>NUCLEOTIDE SEQUENCE [LARGE SCALE GENOMIC DNA]</scope>
    <source>
        <strain evidence="2 3">MUCL3349</strain>
    </source>
</reference>
<sequence>MTSLCKNYWQAFLAHAVCVGLENGLSFCPAVSVWSTYFNNNRALAVGLAATGEASEGLVYQAAVHVLIGKVGFAWTLRIVGFIMLTARIPSIFLFKPRLPPYKAGSLVEWAAFKEPAYTFFTIGMFLNYWGVYFTFFYLGTFARGRLDATT</sequence>
<keyword evidence="1" id="KW-1133">Transmembrane helix</keyword>
<feature type="transmembrane region" description="Helical" evidence="1">
    <location>
        <begin position="117"/>
        <end position="139"/>
    </location>
</feature>
<dbReference type="InterPro" id="IPR050327">
    <property type="entry name" value="Proton-linked_MCT"/>
</dbReference>
<evidence type="ECO:0000313" key="2">
    <source>
        <dbReference type="EMBL" id="TGO90093.1"/>
    </source>
</evidence>
<evidence type="ECO:0000256" key="1">
    <source>
        <dbReference type="SAM" id="Phobius"/>
    </source>
</evidence>
<name>A0A4Z1L0E4_9HELO</name>
<protein>
    <recommendedName>
        <fullName evidence="4">Major facilitator superfamily associated domain-containing protein</fullName>
    </recommendedName>
</protein>
<dbReference type="InterPro" id="IPR036259">
    <property type="entry name" value="MFS_trans_sf"/>
</dbReference>
<evidence type="ECO:0000313" key="3">
    <source>
        <dbReference type="Proteomes" id="UP000297280"/>
    </source>
</evidence>
<dbReference type="SUPFAM" id="SSF103473">
    <property type="entry name" value="MFS general substrate transporter"/>
    <property type="match status" value="1"/>
</dbReference>
<accession>A0A4Z1L0E4</accession>
<proteinExistence type="predicted"/>
<gene>
    <name evidence="2" type="ORF">BPOR_0079g00060</name>
</gene>
<keyword evidence="3" id="KW-1185">Reference proteome</keyword>
<evidence type="ECO:0008006" key="4">
    <source>
        <dbReference type="Google" id="ProtNLM"/>
    </source>
</evidence>
<keyword evidence="1" id="KW-0812">Transmembrane</keyword>
<dbReference type="PANTHER" id="PTHR11360:SF130">
    <property type="entry name" value="MAJOR FACILITATOR SUPERFAMILY (MFS) PROFILE DOMAIN-CONTAINING PROTEIN-RELATED"/>
    <property type="match status" value="1"/>
</dbReference>
<dbReference type="Gene3D" id="1.20.1250.20">
    <property type="entry name" value="MFS general substrate transporter like domains"/>
    <property type="match status" value="1"/>
</dbReference>
<dbReference type="OrthoDB" id="6499973at2759"/>
<dbReference type="Proteomes" id="UP000297280">
    <property type="component" value="Unassembled WGS sequence"/>
</dbReference>
<dbReference type="AlphaFoldDB" id="A0A4Z1L0E4"/>
<keyword evidence="1" id="KW-0472">Membrane</keyword>
<dbReference type="EMBL" id="PQXO01000079">
    <property type="protein sequence ID" value="TGO90093.1"/>
    <property type="molecule type" value="Genomic_DNA"/>
</dbReference>
<feature type="transmembrane region" description="Helical" evidence="1">
    <location>
        <begin position="75"/>
        <end position="97"/>
    </location>
</feature>
<dbReference type="PANTHER" id="PTHR11360">
    <property type="entry name" value="MONOCARBOXYLATE TRANSPORTER"/>
    <property type="match status" value="1"/>
</dbReference>
<organism evidence="2 3">
    <name type="scientific">Botrytis porri</name>
    <dbReference type="NCBI Taxonomy" id="87229"/>
    <lineage>
        <taxon>Eukaryota</taxon>
        <taxon>Fungi</taxon>
        <taxon>Dikarya</taxon>
        <taxon>Ascomycota</taxon>
        <taxon>Pezizomycotina</taxon>
        <taxon>Leotiomycetes</taxon>
        <taxon>Helotiales</taxon>
        <taxon>Sclerotiniaceae</taxon>
        <taxon>Botrytis</taxon>
    </lineage>
</organism>